<accession>A0A8J4PMV5</accession>
<evidence type="ECO:0000259" key="2">
    <source>
        <dbReference type="SMART" id="SM01063"/>
    </source>
</evidence>
<dbReference type="OrthoDB" id="21537at2759"/>
<dbReference type="InterPro" id="IPR008965">
    <property type="entry name" value="CBM2/CBM3_carb-bd_dom_sf"/>
</dbReference>
<feature type="chain" id="PRO_5035307526" description="Carbohydrate binding domain-containing protein" evidence="1">
    <location>
        <begin position="21"/>
        <end position="1122"/>
    </location>
</feature>
<dbReference type="Proteomes" id="UP000695562">
    <property type="component" value="Unassembled WGS sequence"/>
</dbReference>
<evidence type="ECO:0000313" key="3">
    <source>
        <dbReference type="EMBL" id="KAF2070143.1"/>
    </source>
</evidence>
<dbReference type="Pfam" id="PF23034">
    <property type="entry name" value="DUF7035"/>
    <property type="match status" value="1"/>
</dbReference>
<reference evidence="3" key="1">
    <citation type="submission" date="2020-01" db="EMBL/GenBank/DDBJ databases">
        <title>Development of genomics and gene disruption for Polysphondylium violaceum indicates a role for the polyketide synthase stlB in stalk morphogenesis.</title>
        <authorList>
            <person name="Narita B."/>
            <person name="Kawabe Y."/>
            <person name="Kin K."/>
            <person name="Saito T."/>
            <person name="Gibbs R."/>
            <person name="Kuspa A."/>
            <person name="Muzny D."/>
            <person name="Queller D."/>
            <person name="Richards S."/>
            <person name="Strassman J."/>
            <person name="Sucgang R."/>
            <person name="Worley K."/>
            <person name="Schaap P."/>
        </authorList>
    </citation>
    <scope>NUCLEOTIDE SEQUENCE</scope>
    <source>
        <strain evidence="3">QSvi11</strain>
    </source>
</reference>
<dbReference type="SMART" id="SM01063">
    <property type="entry name" value="CBM49"/>
    <property type="match status" value="1"/>
</dbReference>
<sequence>MIVKFLSLLIFCLFFSSIQSASIIEVIGPYDDYYGSSSGCASRVYQIIIDSETPVFIVQDSGVYHSVKSLTNGTITIYDVYYNFPIEGPNDVNLSITNADGDVQIFENIATYNCVPVPTFTLATQGSWVIGNANGYFLWYKFISLEGLSKPTEYSSVQCNAPAPFYCQVTHYPSILTSYYFLIYLYLTNQDVPYSFPINVELSNSYGTNKILFPFDDLPSGPNTITNIQVYPPNNTAVPWEKMSDVHFFFDAPNLNVLPSINGGLGFKVNINIASGNPSNASYFALQPVQYSLAPIPFFLESVTKTGATKLIDDHLITFTNPSSPSGDEPQDLSSSSSDVTELGPGFKLFTLKSKVNVYWPYISSQVANYTSSYESVYPYGMTNGNVKEYYHACSQFVGNYSSKNFYSTCGGSNFFGLENPLSITDDVNPSVTKVELYGLDAEKVLIRIHANDDISGIQRVEFLGSTFTEYVTNANIVKGTKMNGVYELIGKFMSYSYNSPRFTIYDVKTNFLKLETNEAIINSFTRERVPRYPIYDFIQSTNLQTFEFTYFQFKYNDVDLSANGINNTLYFNITNAHPSMVPYLMLVPSVLNYFAPNLNFQDNFVEGFWNSTAKLYQIDFYLPPRIFTGKVSYTVVMSPNVWDSSMLESVNGAQSQLRVISSNGDLMPPVVSAYAAYPSTAVNVVSDTQIGWTITIQDPINGLKSATFNITSDYDLEPYTIKVTPANAVSGDKYTGVYNIRIPVSANCRSQSFRISSIIMIDTSGHSSSYPSNRQVNSLYKFILSDQHFVNVTCPASTDITPPTLTSLTMDKNSVNVGEFDQNRVVTFTFTVTDLEGISTRHTPYVYLETSNIQSKLSSKSSLVSVSADSKSATFTSTITLPYGFSAYESMVVSIFGLVDKQLNINGYTALDLKNLGLPFLLKTTYSSIPIVTQASRITSLGGVLTVYGHKFGLAPLKTVFQVDYQNGQGWKNTTTTFQAGIALITNAIQPTSTPFYVRVIVDDNIISNSYLVTPIIVYVAPAGNACGLVVEQKIISQWINSEIYPFTQVAVTYKNTGTKTITGVSFAMDKVDQIWGVDKVNNRYQLPSWHNTIPTNQFYSFGYIIQSASVGSLVPTVTCP</sequence>
<protein>
    <recommendedName>
        <fullName evidence="2">Carbohydrate binding domain-containing protein</fullName>
    </recommendedName>
</protein>
<feature type="domain" description="Carbohydrate binding" evidence="2">
    <location>
        <begin position="1030"/>
        <end position="1110"/>
    </location>
</feature>
<comment type="caution">
    <text evidence="3">The sequence shown here is derived from an EMBL/GenBank/DDBJ whole genome shotgun (WGS) entry which is preliminary data.</text>
</comment>
<dbReference type="SUPFAM" id="SSF49384">
    <property type="entry name" value="Carbohydrate-binding domain"/>
    <property type="match status" value="1"/>
</dbReference>
<feature type="signal peptide" evidence="1">
    <location>
        <begin position="1"/>
        <end position="20"/>
    </location>
</feature>
<dbReference type="GO" id="GO:0030246">
    <property type="term" value="F:carbohydrate binding"/>
    <property type="evidence" value="ECO:0007669"/>
    <property type="project" value="InterPro"/>
</dbReference>
<dbReference type="PANTHER" id="PTHR31378">
    <property type="entry name" value="EGF-LIKE DOMAIN-CONTAINING PROTEIN-RELATED-RELATED"/>
    <property type="match status" value="1"/>
</dbReference>
<keyword evidence="1" id="KW-0732">Signal</keyword>
<dbReference type="PANTHER" id="PTHR31378:SF11">
    <property type="entry name" value="CARBOHYDRATE BINDING DOMAIN-CONTAINING PROTEIN-RELATED"/>
    <property type="match status" value="1"/>
</dbReference>
<gene>
    <name evidence="3" type="ORF">CYY_008542</name>
</gene>
<dbReference type="AlphaFoldDB" id="A0A8J4PMV5"/>
<dbReference type="Pfam" id="PF23033">
    <property type="entry name" value="DUF7034"/>
    <property type="match status" value="1"/>
</dbReference>
<dbReference type="InterPro" id="IPR055462">
    <property type="entry name" value="DUF7034"/>
</dbReference>
<dbReference type="InterPro" id="IPR055463">
    <property type="entry name" value="DUF7035"/>
</dbReference>
<organism evidence="3 4">
    <name type="scientific">Polysphondylium violaceum</name>
    <dbReference type="NCBI Taxonomy" id="133409"/>
    <lineage>
        <taxon>Eukaryota</taxon>
        <taxon>Amoebozoa</taxon>
        <taxon>Evosea</taxon>
        <taxon>Eumycetozoa</taxon>
        <taxon>Dictyostelia</taxon>
        <taxon>Dictyosteliales</taxon>
        <taxon>Dictyosteliaceae</taxon>
        <taxon>Polysphondylium</taxon>
    </lineage>
</organism>
<proteinExistence type="predicted"/>
<dbReference type="EMBL" id="AJWJ01000535">
    <property type="protein sequence ID" value="KAF2070143.1"/>
    <property type="molecule type" value="Genomic_DNA"/>
</dbReference>
<evidence type="ECO:0000313" key="4">
    <source>
        <dbReference type="Proteomes" id="UP000695562"/>
    </source>
</evidence>
<keyword evidence="4" id="KW-1185">Reference proteome</keyword>
<dbReference type="InterPro" id="IPR019028">
    <property type="entry name" value="CBM_49"/>
</dbReference>
<dbReference type="Pfam" id="PF24893">
    <property type="entry name" value="DUF7743"/>
    <property type="match status" value="1"/>
</dbReference>
<evidence type="ECO:0000256" key="1">
    <source>
        <dbReference type="SAM" id="SignalP"/>
    </source>
</evidence>
<dbReference type="InterPro" id="IPR056645">
    <property type="entry name" value="DUF7743"/>
</dbReference>
<dbReference type="Pfam" id="PF09478">
    <property type="entry name" value="CBM49"/>
    <property type="match status" value="1"/>
</dbReference>
<name>A0A8J4PMV5_9MYCE</name>